<dbReference type="InterPro" id="IPR007210">
    <property type="entry name" value="ABC_Gly_betaine_transp_sub-bd"/>
</dbReference>
<dbReference type="AlphaFoldDB" id="A0A0L0T4W8"/>
<feature type="transmembrane region" description="Helical" evidence="7">
    <location>
        <begin position="577"/>
        <end position="599"/>
    </location>
</feature>
<evidence type="ECO:0000256" key="5">
    <source>
        <dbReference type="ARBA" id="ARBA00023180"/>
    </source>
</evidence>
<dbReference type="GO" id="GO:0004930">
    <property type="term" value="F:G protein-coupled receptor activity"/>
    <property type="evidence" value="ECO:0007669"/>
    <property type="project" value="InterPro"/>
</dbReference>
<evidence type="ECO:0000313" key="9">
    <source>
        <dbReference type="EMBL" id="KNE69787.1"/>
    </source>
</evidence>
<evidence type="ECO:0000256" key="2">
    <source>
        <dbReference type="ARBA" id="ARBA00022692"/>
    </source>
</evidence>
<dbReference type="PRINTS" id="PR00248">
    <property type="entry name" value="GPCRMGR"/>
</dbReference>
<dbReference type="Pfam" id="PF00003">
    <property type="entry name" value="7tm_3"/>
    <property type="match status" value="1"/>
</dbReference>
<gene>
    <name evidence="9" type="ORF">AMAG_14324</name>
</gene>
<organism evidence="9 10">
    <name type="scientific">Allomyces macrogynus (strain ATCC 38327)</name>
    <name type="common">Allomyces javanicus var. macrogynus</name>
    <dbReference type="NCBI Taxonomy" id="578462"/>
    <lineage>
        <taxon>Eukaryota</taxon>
        <taxon>Fungi</taxon>
        <taxon>Fungi incertae sedis</taxon>
        <taxon>Blastocladiomycota</taxon>
        <taxon>Blastocladiomycetes</taxon>
        <taxon>Blastocladiales</taxon>
        <taxon>Blastocladiaceae</taxon>
        <taxon>Allomyces</taxon>
    </lineage>
</organism>
<evidence type="ECO:0000256" key="4">
    <source>
        <dbReference type="ARBA" id="ARBA00023136"/>
    </source>
</evidence>
<dbReference type="GO" id="GO:0043190">
    <property type="term" value="C:ATP-binding cassette (ABC) transporter complex"/>
    <property type="evidence" value="ECO:0007669"/>
    <property type="project" value="InterPro"/>
</dbReference>
<dbReference type="OrthoDB" id="5562638at2759"/>
<keyword evidence="10" id="KW-1185">Reference proteome</keyword>
<dbReference type="PANTHER" id="PTHR46924">
    <property type="entry name" value="METABOTROPIC GLUTAMATE RECEPTOR-LIKE PROTEIN C-RELATED-RELATED"/>
    <property type="match status" value="1"/>
</dbReference>
<feature type="transmembrane region" description="Helical" evidence="7">
    <location>
        <begin position="640"/>
        <end position="660"/>
    </location>
</feature>
<evidence type="ECO:0000256" key="6">
    <source>
        <dbReference type="SAM" id="MobiDB-lite"/>
    </source>
</evidence>
<feature type="transmembrane region" description="Helical" evidence="7">
    <location>
        <begin position="486"/>
        <end position="505"/>
    </location>
</feature>
<evidence type="ECO:0000259" key="8">
    <source>
        <dbReference type="PROSITE" id="PS50259"/>
    </source>
</evidence>
<dbReference type="CDD" id="cd15047">
    <property type="entry name" value="7tmC_GABA-B-like"/>
    <property type="match status" value="1"/>
</dbReference>
<protein>
    <recommendedName>
        <fullName evidence="8">G-protein coupled receptors family 3 profile domain-containing protein</fullName>
    </recommendedName>
</protein>
<dbReference type="SUPFAM" id="SSF53850">
    <property type="entry name" value="Periplasmic binding protein-like II"/>
    <property type="match status" value="2"/>
</dbReference>
<evidence type="ECO:0000256" key="3">
    <source>
        <dbReference type="ARBA" id="ARBA00022989"/>
    </source>
</evidence>
<dbReference type="InterPro" id="IPR051530">
    <property type="entry name" value="mGluR/GABA-B-like"/>
</dbReference>
<dbReference type="PROSITE" id="PS50259">
    <property type="entry name" value="G_PROTEIN_RECEP_F3_4"/>
    <property type="match status" value="1"/>
</dbReference>
<dbReference type="InterPro" id="IPR017978">
    <property type="entry name" value="GPCR_3_C"/>
</dbReference>
<dbReference type="STRING" id="578462.A0A0L0T4W8"/>
<dbReference type="GO" id="GO:0022857">
    <property type="term" value="F:transmembrane transporter activity"/>
    <property type="evidence" value="ECO:0007669"/>
    <property type="project" value="InterPro"/>
</dbReference>
<accession>A0A0L0T4W8</accession>
<feature type="transmembrane region" description="Helical" evidence="7">
    <location>
        <begin position="454"/>
        <end position="474"/>
    </location>
</feature>
<feature type="transmembrane region" description="Helical" evidence="7">
    <location>
        <begin position="415"/>
        <end position="442"/>
    </location>
</feature>
<dbReference type="InterPro" id="IPR000337">
    <property type="entry name" value="GPCR_3"/>
</dbReference>
<dbReference type="Pfam" id="PF04069">
    <property type="entry name" value="OpuAC"/>
    <property type="match status" value="1"/>
</dbReference>
<sequence>MRRICVKTSALGVILGTAVITALVQFCAVVHAQGVRRGTPQCLPPSSVASLGWVGTTTGSGTIKQAPADIVLEADAWSSANLSTYIAATLLQNVMGINVTVLEYGGPTDTFLRVASGQVHANVELWPNSKSIFYQQYIVRQGTVENSGMIGYAGKISWYINTAIANAYPTLIFDSWRSYTMNSVLQYLPAYGTSTPARKADGSWLCDSATYSYCSNGMFVPPQCQANPSSCREFWHVHPAYNAGESEQRIITLGLKLVVVYLGVDGFSSAVTRCANQNSYACLMYYWKPEIIPSTLPLSVVALPEYNSTCFSRFDPAHVGAASNTLVCDWSPELPIKISTASLRTTAPHVSTFFKQFSLKDHDIDYLLNDYATTGVTETTVCKWIVANRNLWTSWIPAPPANYIMTLDAMAMNEALPILIAVLCALVFVATLPTFYLLSHYARVTAVKAQSPKFMQLISLGVLVVGVAMALELVSPTVAGVCAARIWMLALGMCTILGSLIVKTARIYLIFGNRRRMALNLKDSRLLGGVLAMVAVDLVLLGAWTGAAAPSPIISTVSTTTYTYLCSTSSDTGGTAITAILAIFHALQLLVACWLSFKIRNVGTTYNESKYIALAAYNILLACIVVVPVAVLPINFRAQFVIKCVCILLALGGVLGLLVWRPILEVVLSGAVSTDALASFEPPSTAKLDRSTSMRNAMAKSDKGKEGVLCGLEARVGQRFAIKQIGGLFRQWTEVDLVLLHHPLPSLQIMPCGSLRGGQAYMFKVYASVADGATDCFILRVGGSSYLVQAKDATDAERWVQDIETTFKAVNASTTGSVSRASSGNSAAASATVSAAPDQSVASQRQPGPQRPGMVG</sequence>
<feature type="region of interest" description="Disordered" evidence="6">
    <location>
        <begin position="814"/>
        <end position="856"/>
    </location>
</feature>
<feature type="transmembrane region" description="Helical" evidence="7">
    <location>
        <begin position="611"/>
        <end position="634"/>
    </location>
</feature>
<reference evidence="9 10" key="1">
    <citation type="submission" date="2009-11" db="EMBL/GenBank/DDBJ databases">
        <title>Annotation of Allomyces macrogynus ATCC 38327.</title>
        <authorList>
            <consortium name="The Broad Institute Genome Sequencing Platform"/>
            <person name="Russ C."/>
            <person name="Cuomo C."/>
            <person name="Burger G."/>
            <person name="Gray M.W."/>
            <person name="Holland P.W.H."/>
            <person name="King N."/>
            <person name="Lang F.B.F."/>
            <person name="Roger A.J."/>
            <person name="Ruiz-Trillo I."/>
            <person name="Young S.K."/>
            <person name="Zeng Q."/>
            <person name="Gargeya S."/>
            <person name="Fitzgerald M."/>
            <person name="Haas B."/>
            <person name="Abouelleil A."/>
            <person name="Alvarado L."/>
            <person name="Arachchi H.M."/>
            <person name="Berlin A."/>
            <person name="Chapman S.B."/>
            <person name="Gearin G."/>
            <person name="Goldberg J."/>
            <person name="Griggs A."/>
            <person name="Gujja S."/>
            <person name="Hansen M."/>
            <person name="Heiman D."/>
            <person name="Howarth C."/>
            <person name="Larimer J."/>
            <person name="Lui A."/>
            <person name="MacDonald P.J.P."/>
            <person name="McCowen C."/>
            <person name="Montmayeur A."/>
            <person name="Murphy C."/>
            <person name="Neiman D."/>
            <person name="Pearson M."/>
            <person name="Priest M."/>
            <person name="Roberts A."/>
            <person name="Saif S."/>
            <person name="Shea T."/>
            <person name="Sisk P."/>
            <person name="Stolte C."/>
            <person name="Sykes S."/>
            <person name="Wortman J."/>
            <person name="Nusbaum C."/>
            <person name="Birren B."/>
        </authorList>
    </citation>
    <scope>NUCLEOTIDE SEQUENCE [LARGE SCALE GENOMIC DNA]</scope>
    <source>
        <strain evidence="9 10">ATCC 38327</strain>
    </source>
</reference>
<keyword evidence="2 7" id="KW-0812">Transmembrane</keyword>
<evidence type="ECO:0000256" key="1">
    <source>
        <dbReference type="ARBA" id="ARBA00004141"/>
    </source>
</evidence>
<name>A0A0L0T4W8_ALLM3</name>
<evidence type="ECO:0000256" key="7">
    <source>
        <dbReference type="SAM" id="Phobius"/>
    </source>
</evidence>
<feature type="transmembrane region" description="Helical" evidence="7">
    <location>
        <begin position="526"/>
        <end position="547"/>
    </location>
</feature>
<proteinExistence type="predicted"/>
<dbReference type="PRINTS" id="PR01176">
    <property type="entry name" value="GABABRECEPTR"/>
</dbReference>
<dbReference type="Proteomes" id="UP000054350">
    <property type="component" value="Unassembled WGS sequence"/>
</dbReference>
<dbReference type="EMBL" id="GG745362">
    <property type="protein sequence ID" value="KNE69787.1"/>
    <property type="molecule type" value="Genomic_DNA"/>
</dbReference>
<keyword evidence="4 7" id="KW-0472">Membrane</keyword>
<evidence type="ECO:0000313" key="10">
    <source>
        <dbReference type="Proteomes" id="UP000054350"/>
    </source>
</evidence>
<dbReference type="VEuPathDB" id="FungiDB:AMAG_14324"/>
<keyword evidence="5" id="KW-0325">Glycoprotein</keyword>
<keyword evidence="3 7" id="KW-1133">Transmembrane helix</keyword>
<feature type="domain" description="G-protein coupled receptors family 3 profile" evidence="8">
    <location>
        <begin position="417"/>
        <end position="636"/>
    </location>
</feature>
<feature type="compositionally biased region" description="Low complexity" evidence="6">
    <location>
        <begin position="815"/>
        <end position="836"/>
    </location>
</feature>
<reference evidence="10" key="2">
    <citation type="submission" date="2009-11" db="EMBL/GenBank/DDBJ databases">
        <title>The Genome Sequence of Allomyces macrogynus strain ATCC 38327.</title>
        <authorList>
            <consortium name="The Broad Institute Genome Sequencing Platform"/>
            <person name="Russ C."/>
            <person name="Cuomo C."/>
            <person name="Shea T."/>
            <person name="Young S.K."/>
            <person name="Zeng Q."/>
            <person name="Koehrsen M."/>
            <person name="Haas B."/>
            <person name="Borodovsky M."/>
            <person name="Guigo R."/>
            <person name="Alvarado L."/>
            <person name="Berlin A."/>
            <person name="Borenstein D."/>
            <person name="Chen Z."/>
            <person name="Engels R."/>
            <person name="Freedman E."/>
            <person name="Gellesch M."/>
            <person name="Goldberg J."/>
            <person name="Griggs A."/>
            <person name="Gujja S."/>
            <person name="Heiman D."/>
            <person name="Hepburn T."/>
            <person name="Howarth C."/>
            <person name="Jen D."/>
            <person name="Larson L."/>
            <person name="Lewis B."/>
            <person name="Mehta T."/>
            <person name="Park D."/>
            <person name="Pearson M."/>
            <person name="Roberts A."/>
            <person name="Saif S."/>
            <person name="Shenoy N."/>
            <person name="Sisk P."/>
            <person name="Stolte C."/>
            <person name="Sykes S."/>
            <person name="Walk T."/>
            <person name="White J."/>
            <person name="Yandava C."/>
            <person name="Burger G."/>
            <person name="Gray M.W."/>
            <person name="Holland P.W.H."/>
            <person name="King N."/>
            <person name="Lang F.B.F."/>
            <person name="Roger A.J."/>
            <person name="Ruiz-Trillo I."/>
            <person name="Lander E."/>
            <person name="Nusbaum C."/>
        </authorList>
    </citation>
    <scope>NUCLEOTIDE SEQUENCE [LARGE SCALE GENOMIC DNA]</scope>
    <source>
        <strain evidence="10">ATCC 38327</strain>
    </source>
</reference>
<comment type="subcellular location">
    <subcellularLocation>
        <location evidence="1">Membrane</location>
        <topology evidence="1">Multi-pass membrane protein</topology>
    </subcellularLocation>
</comment>
<dbReference type="eggNOG" id="KOG1055">
    <property type="taxonomic scope" value="Eukaryota"/>
</dbReference>